<evidence type="ECO:0000313" key="3">
    <source>
        <dbReference type="Proteomes" id="UP000315400"/>
    </source>
</evidence>
<dbReference type="GO" id="GO:0004252">
    <property type="term" value="F:serine-type endopeptidase activity"/>
    <property type="evidence" value="ECO:0007669"/>
    <property type="project" value="InterPro"/>
</dbReference>
<reference evidence="2 3" key="1">
    <citation type="submission" date="2019-06" db="EMBL/GenBank/DDBJ databases">
        <title>Metagenome assembled Genome of Spiribacter salinus SL48-SHIP from the microbial mat of Salt Lake 48 (Novosibirsk region, Russia).</title>
        <authorList>
            <person name="Shipova A."/>
            <person name="Rozanov A.S."/>
            <person name="Bryanskaya A.V."/>
            <person name="Peltek S.E."/>
        </authorList>
    </citation>
    <scope>NUCLEOTIDE SEQUENCE [LARGE SCALE GENOMIC DNA]</scope>
    <source>
        <strain evidence="2">SL48-SHIP-2</strain>
    </source>
</reference>
<dbReference type="EMBL" id="VIFK01000168">
    <property type="protein sequence ID" value="TQE98601.1"/>
    <property type="molecule type" value="Genomic_DNA"/>
</dbReference>
<feature type="domain" description="AAA+ ATPase" evidence="1">
    <location>
        <begin position="143"/>
        <end position="295"/>
    </location>
</feature>
<dbReference type="GO" id="GO:0004176">
    <property type="term" value="F:ATP-dependent peptidase activity"/>
    <property type="evidence" value="ECO:0007669"/>
    <property type="project" value="InterPro"/>
</dbReference>
<dbReference type="GO" id="GO:0006515">
    <property type="term" value="P:protein quality control for misfolded or incompletely synthesized proteins"/>
    <property type="evidence" value="ECO:0007669"/>
    <property type="project" value="TreeGrafter"/>
</dbReference>
<dbReference type="Gene3D" id="3.40.50.300">
    <property type="entry name" value="P-loop containing nucleotide triphosphate hydrolases"/>
    <property type="match status" value="1"/>
</dbReference>
<dbReference type="InterPro" id="IPR003593">
    <property type="entry name" value="AAA+_ATPase"/>
</dbReference>
<dbReference type="Proteomes" id="UP000315400">
    <property type="component" value="Unassembled WGS sequence"/>
</dbReference>
<dbReference type="SUPFAM" id="SSF52540">
    <property type="entry name" value="P-loop containing nucleoside triphosphate hydrolases"/>
    <property type="match status" value="1"/>
</dbReference>
<dbReference type="InterPro" id="IPR027065">
    <property type="entry name" value="Lon_Prtase"/>
</dbReference>
<dbReference type="GO" id="GO:0005524">
    <property type="term" value="F:ATP binding"/>
    <property type="evidence" value="ECO:0007669"/>
    <property type="project" value="InterPro"/>
</dbReference>
<comment type="caution">
    <text evidence="2">The sequence shown here is derived from an EMBL/GenBank/DDBJ whole genome shotgun (WGS) entry which is preliminary data.</text>
</comment>
<dbReference type="InterPro" id="IPR003959">
    <property type="entry name" value="ATPase_AAA_core"/>
</dbReference>
<organism evidence="2 3">
    <name type="scientific">Spiribacter salinus</name>
    <dbReference type="NCBI Taxonomy" id="1335746"/>
    <lineage>
        <taxon>Bacteria</taxon>
        <taxon>Pseudomonadati</taxon>
        <taxon>Pseudomonadota</taxon>
        <taxon>Gammaproteobacteria</taxon>
        <taxon>Chromatiales</taxon>
        <taxon>Ectothiorhodospiraceae</taxon>
        <taxon>Spiribacter</taxon>
    </lineage>
</organism>
<dbReference type="GO" id="GO:0016887">
    <property type="term" value="F:ATP hydrolysis activity"/>
    <property type="evidence" value="ECO:0007669"/>
    <property type="project" value="InterPro"/>
</dbReference>
<dbReference type="AlphaFoldDB" id="A0A540VPA8"/>
<accession>A0A540VPA8</accession>
<sequence>MPKLPFLLTRLDNDIPDVSDVSARLRRHLMRLRGHEIGESDIEAFHRAMDAITDDDVARLRARAQAYVERARAASGTAHLKREEKQRLAAVQDGVRAMTVETESRADEIAADIHTRMPWMAPATEVAWHAMRRCAQESAPVFRLPPMLLIGPPGIGKSHWSRALAAALGVPTTLVDAAAEAASFVVAGMQRGWANAGPGKPLDTILNHRVLNPIVVVDELEKAGAVRDTSGTRHNLTEALLALMEPISAARWECPFYRVPLDMSGIGWIMTANSRRGLPEPLLSRCPPLVLPALTLSDLIGFAEREGAARGLTAPAQDAIIETLQHHRDRADALSLRVVQRMLDWAEQLERRPVLN</sequence>
<dbReference type="PANTHER" id="PTHR43718">
    <property type="entry name" value="LON PROTEASE"/>
    <property type="match status" value="1"/>
</dbReference>
<gene>
    <name evidence="2" type="ORF">FKY71_12995</name>
</gene>
<dbReference type="PANTHER" id="PTHR43718:SF2">
    <property type="entry name" value="LON PROTEASE HOMOLOG, MITOCHONDRIAL"/>
    <property type="match status" value="1"/>
</dbReference>
<evidence type="ECO:0000259" key="1">
    <source>
        <dbReference type="SMART" id="SM00382"/>
    </source>
</evidence>
<protein>
    <submittedName>
        <fullName evidence="2">AAA family ATPase</fullName>
    </submittedName>
</protein>
<evidence type="ECO:0000313" key="2">
    <source>
        <dbReference type="EMBL" id="TQE98601.1"/>
    </source>
</evidence>
<name>A0A540VPA8_9GAMM</name>
<dbReference type="Pfam" id="PF00004">
    <property type="entry name" value="AAA"/>
    <property type="match status" value="1"/>
</dbReference>
<dbReference type="InterPro" id="IPR027417">
    <property type="entry name" value="P-loop_NTPase"/>
</dbReference>
<proteinExistence type="predicted"/>
<dbReference type="SMART" id="SM00382">
    <property type="entry name" value="AAA"/>
    <property type="match status" value="1"/>
</dbReference>